<dbReference type="HAMAP" id="MF_00488">
    <property type="entry name" value="Lactate_dehydrog"/>
    <property type="match status" value="1"/>
</dbReference>
<feature type="binding site" evidence="7 9">
    <location>
        <begin position="121"/>
        <end position="123"/>
    </location>
    <ligand>
        <name>NAD(+)</name>
        <dbReference type="ChEBI" id="CHEBI:57540"/>
    </ligand>
</feature>
<keyword evidence="7" id="KW-0021">Allosteric enzyme</keyword>
<dbReference type="NCBIfam" id="TIGR01771">
    <property type="entry name" value="L-LDH-NAD"/>
    <property type="match status" value="1"/>
</dbReference>
<dbReference type="GO" id="GO:0006096">
    <property type="term" value="P:glycolytic process"/>
    <property type="evidence" value="ECO:0007669"/>
    <property type="project" value="UniProtKB-UniRule"/>
</dbReference>
<evidence type="ECO:0000313" key="13">
    <source>
        <dbReference type="Proteomes" id="UP000005435"/>
    </source>
</evidence>
<keyword evidence="7" id="KW-0597">Phosphoprotein</keyword>
<dbReference type="GO" id="GO:0005737">
    <property type="term" value="C:cytoplasm"/>
    <property type="evidence" value="ECO:0007669"/>
    <property type="project" value="UniProtKB-SubCell"/>
</dbReference>
<gene>
    <name evidence="7" type="primary">ldh</name>
    <name evidence="12" type="ordered locus">Clocl_1449</name>
</gene>
<dbReference type="Gene3D" id="3.90.110.10">
    <property type="entry name" value="Lactate dehydrogenase/glycoside hydrolase, family 4, C-terminal"/>
    <property type="match status" value="1"/>
</dbReference>
<feature type="binding site" evidence="7">
    <location>
        <position position="17"/>
    </location>
    <ligand>
        <name>NAD(+)</name>
        <dbReference type="ChEBI" id="CHEBI:57540"/>
    </ligand>
</feature>
<comment type="pathway">
    <text evidence="1 7">Fermentation; pyruvate fermentation to lactate; (S)-lactate from pyruvate: step 1/1.</text>
</comment>
<dbReference type="InterPro" id="IPR015955">
    <property type="entry name" value="Lactate_DH/Glyco_Ohase_4_C"/>
</dbReference>
<name>G8M1C3_ACECE</name>
<evidence type="ECO:0000256" key="9">
    <source>
        <dbReference type="PIRSR" id="PIRSR000102-3"/>
    </source>
</evidence>
<dbReference type="eggNOG" id="COG0039">
    <property type="taxonomic scope" value="Bacteria"/>
</dbReference>
<dbReference type="OrthoDB" id="9802969at2"/>
<dbReference type="NCBIfam" id="NF004863">
    <property type="entry name" value="PRK06223.1"/>
    <property type="match status" value="1"/>
</dbReference>
<feature type="binding site" evidence="7">
    <location>
        <begin position="82"/>
        <end position="83"/>
    </location>
    <ligand>
        <name>NAD(+)</name>
        <dbReference type="ChEBI" id="CHEBI:57540"/>
    </ligand>
</feature>
<dbReference type="InterPro" id="IPR011304">
    <property type="entry name" value="L-lactate_DH"/>
</dbReference>
<dbReference type="SUPFAM" id="SSF51735">
    <property type="entry name" value="NAD(P)-binding Rossmann-fold domains"/>
    <property type="match status" value="1"/>
</dbReference>
<feature type="binding site" evidence="7">
    <location>
        <position position="171"/>
    </location>
    <ligand>
        <name>beta-D-fructose 1,6-bisphosphate</name>
        <dbReference type="ChEBI" id="CHEBI:32966"/>
        <note>allosteric activator</note>
    </ligand>
</feature>
<dbReference type="FunFam" id="3.40.50.720:FF:000018">
    <property type="entry name" value="Malate dehydrogenase"/>
    <property type="match status" value="1"/>
</dbReference>
<feature type="binding site" evidence="7">
    <location>
        <position position="43"/>
    </location>
    <ligand>
        <name>NAD(+)</name>
        <dbReference type="ChEBI" id="CHEBI:57540"/>
    </ligand>
</feature>
<feature type="modified residue" description="Phosphotyrosine" evidence="7">
    <location>
        <position position="224"/>
    </location>
</feature>
<dbReference type="HOGENOM" id="CLU_045401_1_1_9"/>
<comment type="caution">
    <text evidence="7">Lacks conserved residue(s) required for the propagation of feature annotation.</text>
</comment>
<dbReference type="Pfam" id="PF00056">
    <property type="entry name" value="Ldh_1_N"/>
    <property type="match status" value="1"/>
</dbReference>
<evidence type="ECO:0000256" key="6">
    <source>
        <dbReference type="ARBA" id="ARBA00049258"/>
    </source>
</evidence>
<dbReference type="InterPro" id="IPR001236">
    <property type="entry name" value="Lactate/malate_DH_N"/>
</dbReference>
<keyword evidence="5 7" id="KW-0520">NAD</keyword>
<comment type="catalytic activity">
    <reaction evidence="6 7">
        <text>(S)-lactate + NAD(+) = pyruvate + NADH + H(+)</text>
        <dbReference type="Rhea" id="RHEA:23444"/>
        <dbReference type="ChEBI" id="CHEBI:15361"/>
        <dbReference type="ChEBI" id="CHEBI:15378"/>
        <dbReference type="ChEBI" id="CHEBI:16651"/>
        <dbReference type="ChEBI" id="CHEBI:57540"/>
        <dbReference type="ChEBI" id="CHEBI:57945"/>
        <dbReference type="EC" id="1.1.1.27"/>
    </reaction>
</comment>
<comment type="subcellular location">
    <subcellularLocation>
        <location evidence="7">Cytoplasm</location>
    </subcellularLocation>
</comment>
<dbReference type="GO" id="GO:0004459">
    <property type="term" value="F:L-lactate dehydrogenase (NAD+) activity"/>
    <property type="evidence" value="ECO:0007669"/>
    <property type="project" value="UniProtKB-UniRule"/>
</dbReference>
<evidence type="ECO:0000256" key="2">
    <source>
        <dbReference type="ARBA" id="ARBA00006054"/>
    </source>
</evidence>
<feature type="binding site" evidence="7">
    <location>
        <position position="68"/>
    </location>
    <ligand>
        <name>NAD(+)</name>
        <dbReference type="ChEBI" id="CHEBI:57540"/>
    </ligand>
</feature>
<feature type="binding site" evidence="7">
    <location>
        <position position="146"/>
    </location>
    <ligand>
        <name>NAD(+)</name>
        <dbReference type="ChEBI" id="CHEBI:57540"/>
    </ligand>
</feature>
<dbReference type="STRING" id="720554.Clocl_1449"/>
<dbReference type="PANTHER" id="PTHR43128">
    <property type="entry name" value="L-2-HYDROXYCARBOXYLATE DEHYDROGENASE (NAD(P)(+))"/>
    <property type="match status" value="1"/>
</dbReference>
<dbReference type="Pfam" id="PF02866">
    <property type="entry name" value="Ldh_1_C"/>
    <property type="match status" value="1"/>
</dbReference>
<evidence type="ECO:0000256" key="7">
    <source>
        <dbReference type="HAMAP-Rule" id="MF_00488"/>
    </source>
</evidence>
<accession>G8M1C3</accession>
<feature type="binding site" evidence="7">
    <location>
        <position position="85"/>
    </location>
    <ligand>
        <name>substrate</name>
    </ligand>
</feature>
<feature type="binding site" evidence="7">
    <location>
        <position position="156"/>
    </location>
    <ligand>
        <name>beta-D-fructose 1,6-bisphosphate</name>
        <dbReference type="ChEBI" id="CHEBI:32966"/>
        <note>allosteric activator</note>
    </ligand>
</feature>
<dbReference type="Gene3D" id="3.40.50.720">
    <property type="entry name" value="NAD(P)-binding Rossmann-like Domain"/>
    <property type="match status" value="1"/>
</dbReference>
<dbReference type="PANTHER" id="PTHR43128:SF16">
    <property type="entry name" value="L-LACTATE DEHYDROGENASE"/>
    <property type="match status" value="1"/>
</dbReference>
<feature type="active site" description="Proton acceptor" evidence="7 8">
    <location>
        <position position="178"/>
    </location>
</feature>
<evidence type="ECO:0000256" key="3">
    <source>
        <dbReference type="ARBA" id="ARBA00012967"/>
    </source>
</evidence>
<feature type="binding site" evidence="7">
    <location>
        <begin position="151"/>
        <end position="154"/>
    </location>
    <ligand>
        <name>substrate</name>
    </ligand>
</feature>
<evidence type="ECO:0000256" key="4">
    <source>
        <dbReference type="ARBA" id="ARBA00023002"/>
    </source>
</evidence>
<dbReference type="NCBIfam" id="NF000824">
    <property type="entry name" value="PRK00066.1"/>
    <property type="match status" value="1"/>
</dbReference>
<dbReference type="EMBL" id="CP003065">
    <property type="protein sequence ID" value="AEV68099.1"/>
    <property type="molecule type" value="Genomic_DNA"/>
</dbReference>
<feature type="domain" description="Lactate/malate dehydrogenase C-terminal" evidence="11">
    <location>
        <begin position="148"/>
        <end position="313"/>
    </location>
</feature>
<dbReference type="InterPro" id="IPR022383">
    <property type="entry name" value="Lactate/malate_DH_C"/>
</dbReference>
<dbReference type="UniPathway" id="UPA00554">
    <property type="reaction ID" value="UER00611"/>
</dbReference>
<evidence type="ECO:0000259" key="10">
    <source>
        <dbReference type="Pfam" id="PF00056"/>
    </source>
</evidence>
<feature type="binding site" evidence="7">
    <location>
        <position position="91"/>
    </location>
    <ligand>
        <name>substrate</name>
    </ligand>
</feature>
<protein>
    <recommendedName>
        <fullName evidence="3 7">L-lactate dehydrogenase</fullName>
        <shortName evidence="7">L-LDH</shortName>
        <ecNumber evidence="3 7">1.1.1.27</ecNumber>
    </recommendedName>
</protein>
<dbReference type="InterPro" id="IPR001557">
    <property type="entry name" value="L-lactate/malate_DH"/>
</dbReference>
<dbReference type="GO" id="GO:0006089">
    <property type="term" value="P:lactate metabolic process"/>
    <property type="evidence" value="ECO:0007669"/>
    <property type="project" value="TreeGrafter"/>
</dbReference>
<dbReference type="AlphaFoldDB" id="G8M1C3"/>
<evidence type="ECO:0000313" key="12">
    <source>
        <dbReference type="EMBL" id="AEV68099.1"/>
    </source>
</evidence>
<comment type="subunit">
    <text evidence="7">Homotetramer.</text>
</comment>
<dbReference type="EC" id="1.1.1.27" evidence="3 7"/>
<sequence precursor="true">MNDKVIKKVTVIGAGFVGSTTAYTLMTSGLVSEIVLIDINKDKAEGEVMDMNHGMPFVRPVKIYNGDYSDCKGSDIVIITAGANQKEGETRIDLVHKNTAIFKGIVGEVIKYNNDCILLVVTNPVDILTYVTYKISGFPKNKVIGSGTVLDSARFRYLIGEHTGVDPRNVHAYILGEHGDTEVATWSIANIAGIPVDKYCDECHGCKDKLSRKIIYENVKNAAYEIIKKKGATYYAVALAVRRIVEAIVRDENSILTVSSLLEGQYGIEDVCLSVPTIVNKNGIERILNVELSDEENKLLKKSGEALKSVIKTLDL</sequence>
<keyword evidence="7" id="KW-0963">Cytoplasm</keyword>
<reference evidence="13" key="1">
    <citation type="submission" date="2011-12" db="EMBL/GenBank/DDBJ databases">
        <title>Complete sequence of Clostridium clariflavum DSM 19732.</title>
        <authorList>
            <consortium name="US DOE Joint Genome Institute"/>
            <person name="Lucas S."/>
            <person name="Han J."/>
            <person name="Lapidus A."/>
            <person name="Cheng J.-F."/>
            <person name="Goodwin L."/>
            <person name="Pitluck S."/>
            <person name="Peters L."/>
            <person name="Teshima H."/>
            <person name="Detter J.C."/>
            <person name="Han C."/>
            <person name="Tapia R."/>
            <person name="Land M."/>
            <person name="Hauser L."/>
            <person name="Kyrpides N."/>
            <person name="Ivanova N."/>
            <person name="Pagani I."/>
            <person name="Kitzmiller T."/>
            <person name="Lynd L."/>
            <person name="Izquierdo J."/>
            <person name="Woyke T."/>
        </authorList>
    </citation>
    <scope>NUCLEOTIDE SEQUENCE [LARGE SCALE GENOMIC DNA]</scope>
    <source>
        <strain evidence="13">DSM 19732 / NBRC 101661 / EBR45</strain>
    </source>
</reference>
<dbReference type="Proteomes" id="UP000005435">
    <property type="component" value="Chromosome"/>
</dbReference>
<comment type="similarity">
    <text evidence="2 7">Belongs to the LDH/MDH superfamily. LDH family.</text>
</comment>
<evidence type="ECO:0000259" key="11">
    <source>
        <dbReference type="Pfam" id="PF02866"/>
    </source>
</evidence>
<reference evidence="12 13" key="2">
    <citation type="journal article" date="2012" name="Stand. Genomic Sci.">
        <title>Complete Genome Sequence of Clostridium clariflavum DSM 19732.</title>
        <authorList>
            <person name="Izquierdo J.A."/>
            <person name="Goodwin L."/>
            <person name="Davenport K.W."/>
            <person name="Teshima H."/>
            <person name="Bruce D."/>
            <person name="Detter C."/>
            <person name="Tapia R."/>
            <person name="Han S."/>
            <person name="Land M."/>
            <person name="Hauser L."/>
            <person name="Jeffries C.D."/>
            <person name="Han J."/>
            <person name="Pitluck S."/>
            <person name="Nolan M."/>
            <person name="Chen A."/>
            <person name="Huntemann M."/>
            <person name="Mavromatis K."/>
            <person name="Mikhailova N."/>
            <person name="Liolios K."/>
            <person name="Woyke T."/>
            <person name="Lynd L.R."/>
        </authorList>
    </citation>
    <scope>NUCLEOTIDE SEQUENCE [LARGE SCALE GENOMIC DNA]</scope>
    <source>
        <strain evidence="13">DSM 19732 / NBRC 101661 / EBR45</strain>
    </source>
</reference>
<feature type="binding site" evidence="7">
    <location>
        <begin position="123"/>
        <end position="126"/>
    </location>
    <ligand>
        <name>substrate</name>
    </ligand>
</feature>
<feature type="domain" description="Lactate/malate dehydrogenase N-terminal" evidence="10">
    <location>
        <begin position="8"/>
        <end position="145"/>
    </location>
</feature>
<comment type="activity regulation">
    <text evidence="7">Allosterically activated by fructose 1,6-bisphosphate (FBP).</text>
</comment>
<dbReference type="InterPro" id="IPR018177">
    <property type="entry name" value="L-lactate_DH_AS"/>
</dbReference>
<proteinExistence type="inferred from homology"/>
<dbReference type="PRINTS" id="PR00086">
    <property type="entry name" value="LLDHDRGNASE"/>
</dbReference>
<dbReference type="CDD" id="cd05292">
    <property type="entry name" value="LDH_2"/>
    <property type="match status" value="1"/>
</dbReference>
<dbReference type="RefSeq" id="WP_014254712.1">
    <property type="nucleotide sequence ID" value="NC_016627.1"/>
</dbReference>
<keyword evidence="4 7" id="KW-0560">Oxidoreductase</keyword>
<dbReference type="PIRSF" id="PIRSF000102">
    <property type="entry name" value="Lac_mal_DH"/>
    <property type="match status" value="1"/>
</dbReference>
<evidence type="ECO:0000256" key="5">
    <source>
        <dbReference type="ARBA" id="ARBA00023027"/>
    </source>
</evidence>
<feature type="binding site" evidence="7 9">
    <location>
        <position position="38"/>
    </location>
    <ligand>
        <name>NAD(+)</name>
        <dbReference type="ChEBI" id="CHEBI:57540"/>
    </ligand>
</feature>
<dbReference type="KEGG" id="ccl:Clocl_1449"/>
<dbReference type="InterPro" id="IPR036291">
    <property type="entry name" value="NAD(P)-bd_dom_sf"/>
</dbReference>
<evidence type="ECO:0000256" key="8">
    <source>
        <dbReference type="PIRSR" id="PIRSR000102-1"/>
    </source>
</evidence>
<feature type="binding site" evidence="9">
    <location>
        <begin position="13"/>
        <end position="18"/>
    </location>
    <ligand>
        <name>NAD(+)</name>
        <dbReference type="ChEBI" id="CHEBI:57540"/>
    </ligand>
</feature>
<keyword evidence="13" id="KW-1185">Reference proteome</keyword>
<evidence type="ECO:0000256" key="1">
    <source>
        <dbReference type="ARBA" id="ARBA00004843"/>
    </source>
</evidence>
<feature type="binding site" evidence="7">
    <location>
        <position position="233"/>
    </location>
    <ligand>
        <name>substrate</name>
    </ligand>
</feature>
<dbReference type="PROSITE" id="PS00064">
    <property type="entry name" value="L_LDH"/>
    <property type="match status" value="1"/>
</dbReference>
<feature type="binding site" evidence="9">
    <location>
        <position position="98"/>
    </location>
    <ligand>
        <name>NAD(+)</name>
        <dbReference type="ChEBI" id="CHEBI:57540"/>
    </ligand>
</feature>
<organism evidence="12 13">
    <name type="scientific">Acetivibrio clariflavus (strain DSM 19732 / NBRC 101661 / EBR45)</name>
    <name type="common">Clostridium clariflavum</name>
    <dbReference type="NCBI Taxonomy" id="720554"/>
    <lineage>
        <taxon>Bacteria</taxon>
        <taxon>Bacillati</taxon>
        <taxon>Bacillota</taxon>
        <taxon>Clostridia</taxon>
        <taxon>Eubacteriales</taxon>
        <taxon>Oscillospiraceae</taxon>
        <taxon>Acetivibrio</taxon>
    </lineage>
</organism>
<dbReference type="SUPFAM" id="SSF56327">
    <property type="entry name" value="LDH C-terminal domain-like"/>
    <property type="match status" value="1"/>
</dbReference>
<comment type="function">
    <text evidence="7">Catalyzes the conversion of lactate to pyruvate.</text>
</comment>